<reference evidence="3" key="1">
    <citation type="submission" date="2017-06" db="EMBL/GenBank/DDBJ databases">
        <title>Capnocytophaga spp. assemblies.</title>
        <authorList>
            <person name="Gulvik C.A."/>
        </authorList>
    </citation>
    <scope>NUCLEOTIDE SEQUENCE [LARGE SCALE GENOMIC DNA]</scope>
    <source>
        <strain evidence="3">H1496</strain>
    </source>
</reference>
<dbReference type="Pfam" id="PF14213">
    <property type="entry name" value="DUF4325"/>
    <property type="match status" value="1"/>
</dbReference>
<organism evidence="2 3">
    <name type="scientific">Capnocytophaga gingivalis</name>
    <dbReference type="NCBI Taxonomy" id="1017"/>
    <lineage>
        <taxon>Bacteria</taxon>
        <taxon>Pseudomonadati</taxon>
        <taxon>Bacteroidota</taxon>
        <taxon>Flavobacteriia</taxon>
        <taxon>Flavobacteriales</taxon>
        <taxon>Flavobacteriaceae</taxon>
        <taxon>Capnocytophaga</taxon>
    </lineage>
</organism>
<accession>A0A250FVS0</accession>
<proteinExistence type="predicted"/>
<gene>
    <name evidence="2" type="ORF">CGC50_06400</name>
</gene>
<feature type="domain" description="DUF4325" evidence="1">
    <location>
        <begin position="17"/>
        <end position="79"/>
    </location>
</feature>
<evidence type="ECO:0000313" key="3">
    <source>
        <dbReference type="Proteomes" id="UP000217250"/>
    </source>
</evidence>
<evidence type="ECO:0000259" key="1">
    <source>
        <dbReference type="Pfam" id="PF14213"/>
    </source>
</evidence>
<dbReference type="OrthoDB" id="512307at2"/>
<dbReference type="EMBL" id="CP022386">
    <property type="protein sequence ID" value="ATA88168.1"/>
    <property type="molecule type" value="Genomic_DNA"/>
</dbReference>
<sequence>MTVKNIIDSDLAVSSDDGKKVYQAIVEALRREDIVELDFQGITIVITAFLNMAIGKLYQDFKGDFLNSHLKLVNVDDKDKALFKMVATYAKEYFANQEAFEQAVEEIL</sequence>
<protein>
    <recommendedName>
        <fullName evidence="1">DUF4325 domain-containing protein</fullName>
    </recommendedName>
</protein>
<dbReference type="Proteomes" id="UP000217250">
    <property type="component" value="Chromosome"/>
</dbReference>
<dbReference type="AlphaFoldDB" id="A0A250FVS0"/>
<dbReference type="InterPro" id="IPR025474">
    <property type="entry name" value="DUF4325"/>
</dbReference>
<dbReference type="KEGG" id="cgh:CGC50_06400"/>
<evidence type="ECO:0000313" key="2">
    <source>
        <dbReference type="EMBL" id="ATA88168.1"/>
    </source>
</evidence>
<name>A0A250FVS0_9FLAO</name>